<proteinExistence type="inferred from homology"/>
<dbReference type="PANTHER" id="PTHR11941">
    <property type="entry name" value="ENOYL-COA HYDRATASE-RELATED"/>
    <property type="match status" value="1"/>
</dbReference>
<reference evidence="2 3" key="1">
    <citation type="journal article" date="2012" name="J. Bacteriol.">
        <title>Draft genome sequence of the cyanide-utilizing bacterium Pseudomonas fluorescens strain NCIMB 11764.</title>
        <authorList>
            <person name="Vilo C.A."/>
            <person name="Benedik M.J."/>
            <person name="Kunz D.A."/>
            <person name="Dong Q."/>
        </authorList>
    </citation>
    <scope>NUCLEOTIDE SEQUENCE [LARGE SCALE GENOMIC DNA]</scope>
    <source>
        <strain evidence="2 3">NCIMB 11764</strain>
    </source>
</reference>
<evidence type="ECO:0000256" key="1">
    <source>
        <dbReference type="ARBA" id="ARBA00005254"/>
    </source>
</evidence>
<dbReference type="Proteomes" id="UP000017175">
    <property type="component" value="Chromosome"/>
</dbReference>
<dbReference type="GO" id="GO:0003824">
    <property type="term" value="F:catalytic activity"/>
    <property type="evidence" value="ECO:0007669"/>
    <property type="project" value="UniProtKB-ARBA"/>
</dbReference>
<gene>
    <name evidence="2" type="ORF">B723_18905</name>
</gene>
<dbReference type="PANTHER" id="PTHR11941:SF54">
    <property type="entry name" value="ENOYL-COA HYDRATASE, MITOCHONDRIAL"/>
    <property type="match status" value="1"/>
</dbReference>
<dbReference type="CDD" id="cd06558">
    <property type="entry name" value="crotonase-like"/>
    <property type="match status" value="1"/>
</dbReference>
<dbReference type="EMBL" id="CP010945">
    <property type="protein sequence ID" value="AKV08359.1"/>
    <property type="molecule type" value="Genomic_DNA"/>
</dbReference>
<evidence type="ECO:0000313" key="2">
    <source>
        <dbReference type="EMBL" id="AKV08359.1"/>
    </source>
</evidence>
<dbReference type="Pfam" id="PF00378">
    <property type="entry name" value="ECH_1"/>
    <property type="match status" value="1"/>
</dbReference>
<dbReference type="AlphaFoldDB" id="A0A0K1QRF9"/>
<dbReference type="InterPro" id="IPR001753">
    <property type="entry name" value="Enoyl-CoA_hydra/iso"/>
</dbReference>
<dbReference type="eggNOG" id="COG1024">
    <property type="taxonomic scope" value="Bacteria"/>
</dbReference>
<dbReference type="OrthoDB" id="9777711at2"/>
<dbReference type="SUPFAM" id="SSF52096">
    <property type="entry name" value="ClpP/crotonase"/>
    <property type="match status" value="1"/>
</dbReference>
<comment type="similarity">
    <text evidence="1">Belongs to the enoyl-CoA hydratase/isomerase family.</text>
</comment>
<protein>
    <submittedName>
        <fullName evidence="2">Enoyl-CoA hydratase</fullName>
    </submittedName>
</protein>
<sequence length="269" mass="28571">MTMLQSVTSPIHMAVDDDGIAVLTLNRPEARNAISDEMRSHMIELLEEVAANSQIRALIITGTGKGFCAGGDIKGMEKRMSAPAGEVAYNGWKRQQRVHHAVSLLLNLPKPTLAAVNGAATGLGCDLALSCDFVVSSRQASYAMSYIARGLIPDGGGLYLLPRRVGLPKAKELIYTGRAVQPEEGLAIGLVDRVVDHDDLLDETRRWALELSAGSATALALSKSILNNSFELTQAQVLAMGSQAQGICYTSAEHQASVAAFLAAKAKRG</sequence>
<dbReference type="RefSeq" id="WP_017339236.1">
    <property type="nucleotide sequence ID" value="NZ_CP010945.1"/>
</dbReference>
<evidence type="ECO:0000313" key="3">
    <source>
        <dbReference type="Proteomes" id="UP000017175"/>
    </source>
</evidence>
<dbReference type="Gene3D" id="3.90.226.10">
    <property type="entry name" value="2-enoyl-CoA Hydratase, Chain A, domain 1"/>
    <property type="match status" value="1"/>
</dbReference>
<name>A0A0K1QRF9_PSEFL</name>
<organism evidence="2 3">
    <name type="scientific">Pseudomonas fluorescens NCIMB 11764</name>
    <dbReference type="NCBI Taxonomy" id="1221522"/>
    <lineage>
        <taxon>Bacteria</taxon>
        <taxon>Pseudomonadati</taxon>
        <taxon>Pseudomonadota</taxon>
        <taxon>Gammaproteobacteria</taxon>
        <taxon>Pseudomonadales</taxon>
        <taxon>Pseudomonadaceae</taxon>
        <taxon>Pseudomonas</taxon>
    </lineage>
</organism>
<dbReference type="GO" id="GO:0006635">
    <property type="term" value="P:fatty acid beta-oxidation"/>
    <property type="evidence" value="ECO:0007669"/>
    <property type="project" value="TreeGrafter"/>
</dbReference>
<dbReference type="InterPro" id="IPR029045">
    <property type="entry name" value="ClpP/crotonase-like_dom_sf"/>
</dbReference>
<accession>A0A0K1QRF9</accession>